<keyword evidence="2" id="KW-1185">Reference proteome</keyword>
<comment type="caution">
    <text evidence="1">The sequence shown here is derived from an EMBL/GenBank/DDBJ whole genome shotgun (WGS) entry which is preliminary data.</text>
</comment>
<name>A0A5B1CD13_9BACT</name>
<accession>A0A5B1CD13</accession>
<sequence>MRCRSCLAPILAILSDLIQRCPAGHRSNSGLLHSRLYVESKLTQTPNYLGILAPCLECTQTPSAPNCESEHLPLHDAKHSELRCNDHSSGQVLDGGVPPLSSARAVETGDVPSLLSTRVTDARCLPSTFGHFVTQTDG</sequence>
<proteinExistence type="predicted"/>
<gene>
    <name evidence="1" type="ORF">LF1_54320</name>
</gene>
<protein>
    <submittedName>
        <fullName evidence="1">Uncharacterized protein</fullName>
    </submittedName>
</protein>
<organism evidence="1 2">
    <name type="scientific">Rubripirellula obstinata</name>
    <dbReference type="NCBI Taxonomy" id="406547"/>
    <lineage>
        <taxon>Bacteria</taxon>
        <taxon>Pseudomonadati</taxon>
        <taxon>Planctomycetota</taxon>
        <taxon>Planctomycetia</taxon>
        <taxon>Pirellulales</taxon>
        <taxon>Pirellulaceae</taxon>
        <taxon>Rubripirellula</taxon>
    </lineage>
</organism>
<dbReference type="Proteomes" id="UP000322699">
    <property type="component" value="Unassembled WGS sequence"/>
</dbReference>
<dbReference type="EMBL" id="VRLW01000003">
    <property type="protein sequence ID" value="KAA1257283.1"/>
    <property type="molecule type" value="Genomic_DNA"/>
</dbReference>
<evidence type="ECO:0000313" key="1">
    <source>
        <dbReference type="EMBL" id="KAA1257283.1"/>
    </source>
</evidence>
<evidence type="ECO:0000313" key="2">
    <source>
        <dbReference type="Proteomes" id="UP000322699"/>
    </source>
</evidence>
<dbReference type="AlphaFoldDB" id="A0A5B1CD13"/>
<reference evidence="1 2" key="1">
    <citation type="submission" date="2019-08" db="EMBL/GenBank/DDBJ databases">
        <title>Deep-cultivation of Planctomycetes and their phenomic and genomic characterization uncovers novel biology.</title>
        <authorList>
            <person name="Wiegand S."/>
            <person name="Jogler M."/>
            <person name="Boedeker C."/>
            <person name="Pinto D."/>
            <person name="Vollmers J."/>
            <person name="Rivas-Marin E."/>
            <person name="Kohn T."/>
            <person name="Peeters S.H."/>
            <person name="Heuer A."/>
            <person name="Rast P."/>
            <person name="Oberbeckmann S."/>
            <person name="Bunk B."/>
            <person name="Jeske O."/>
            <person name="Meyerdierks A."/>
            <person name="Storesund J.E."/>
            <person name="Kallscheuer N."/>
            <person name="Luecker S."/>
            <person name="Lage O.M."/>
            <person name="Pohl T."/>
            <person name="Merkel B.J."/>
            <person name="Hornburger P."/>
            <person name="Mueller R.-W."/>
            <person name="Bruemmer F."/>
            <person name="Labrenz M."/>
            <person name="Spormann A.M."/>
            <person name="Op Den Camp H."/>
            <person name="Overmann J."/>
            <person name="Amann R."/>
            <person name="Jetten M.S.M."/>
            <person name="Mascher T."/>
            <person name="Medema M.H."/>
            <person name="Devos D.P."/>
            <person name="Kaster A.-K."/>
            <person name="Ovreas L."/>
            <person name="Rohde M."/>
            <person name="Galperin M.Y."/>
            <person name="Jogler C."/>
        </authorList>
    </citation>
    <scope>NUCLEOTIDE SEQUENCE [LARGE SCALE GENOMIC DNA]</scope>
    <source>
        <strain evidence="1 2">LF1</strain>
    </source>
</reference>